<evidence type="ECO:0000313" key="3">
    <source>
        <dbReference type="Proteomes" id="UP000541154"/>
    </source>
</evidence>
<organism evidence="2 3">
    <name type="scientific">Petromyces alliaceus</name>
    <name type="common">Aspergillus alliaceus</name>
    <dbReference type="NCBI Taxonomy" id="209559"/>
    <lineage>
        <taxon>Eukaryota</taxon>
        <taxon>Fungi</taxon>
        <taxon>Dikarya</taxon>
        <taxon>Ascomycota</taxon>
        <taxon>Pezizomycotina</taxon>
        <taxon>Eurotiomycetes</taxon>
        <taxon>Eurotiomycetidae</taxon>
        <taxon>Eurotiales</taxon>
        <taxon>Aspergillaceae</taxon>
        <taxon>Aspergillus</taxon>
        <taxon>Aspergillus subgen. Circumdati</taxon>
    </lineage>
</organism>
<dbReference type="Proteomes" id="UP000541154">
    <property type="component" value="Unassembled WGS sequence"/>
</dbReference>
<name>A0A8H6E633_PETAA</name>
<dbReference type="EMBL" id="SPNV01000151">
    <property type="protein sequence ID" value="KAF5859848.1"/>
    <property type="molecule type" value="Genomic_DNA"/>
</dbReference>
<keyword evidence="3" id="KW-1185">Reference proteome</keyword>
<feature type="compositionally biased region" description="Basic residues" evidence="1">
    <location>
        <begin position="1"/>
        <end position="15"/>
    </location>
</feature>
<comment type="caution">
    <text evidence="2">The sequence shown here is derived from an EMBL/GenBank/DDBJ whole genome shotgun (WGS) entry which is preliminary data.</text>
</comment>
<accession>A0A8H6E633</accession>
<proteinExistence type="predicted"/>
<sequence length="183" mass="20996">MHRRPTRPRSYHKHTPRPEANTPPVTIVFRARGENGNWKTVHELHHSNSSEVERVARKDARNRQATFYDKDLRRLTPAQCFEAAIEDGSNTIIMQLHGELTIDEETMESTSRDLEFPSSNVALKTWISNPYRSQAYRVASWRPGSPTGSWATDSEPTRIVGSRHSDYDESPWISIPSIWALTL</sequence>
<dbReference type="AlphaFoldDB" id="A0A8H6E633"/>
<gene>
    <name evidence="2" type="ORF">ETB97_002400</name>
</gene>
<protein>
    <submittedName>
        <fullName evidence="2">Uncharacterized protein</fullName>
    </submittedName>
</protein>
<evidence type="ECO:0000313" key="2">
    <source>
        <dbReference type="EMBL" id="KAF5859848.1"/>
    </source>
</evidence>
<feature type="region of interest" description="Disordered" evidence="1">
    <location>
        <begin position="1"/>
        <end position="23"/>
    </location>
</feature>
<evidence type="ECO:0000256" key="1">
    <source>
        <dbReference type="SAM" id="MobiDB-lite"/>
    </source>
</evidence>
<reference evidence="2 3" key="1">
    <citation type="submission" date="2019-04" db="EMBL/GenBank/DDBJ databases">
        <title>Aspergillus burnettii sp. nov., novel species from soil in southeast Queensland.</title>
        <authorList>
            <person name="Gilchrist C.L.M."/>
            <person name="Pitt J.I."/>
            <person name="Lange L."/>
            <person name="Lacey H.J."/>
            <person name="Vuong D."/>
            <person name="Midgley D.J."/>
            <person name="Greenfield P."/>
            <person name="Bradbury M."/>
            <person name="Lacey E."/>
            <person name="Busk P.K."/>
            <person name="Pilgaard B."/>
            <person name="Chooi Y.H."/>
            <person name="Piggott A.M."/>
        </authorList>
    </citation>
    <scope>NUCLEOTIDE SEQUENCE [LARGE SCALE GENOMIC DNA]</scope>
    <source>
        <strain evidence="2 3">FRR 5400</strain>
    </source>
</reference>